<dbReference type="SUPFAM" id="SSF56601">
    <property type="entry name" value="beta-lactamase/transpeptidase-like"/>
    <property type="match status" value="1"/>
</dbReference>
<evidence type="ECO:0000256" key="9">
    <source>
        <dbReference type="SAM" id="SignalP"/>
    </source>
</evidence>
<dbReference type="GO" id="GO:0071555">
    <property type="term" value="P:cell wall organization"/>
    <property type="evidence" value="ECO:0007669"/>
    <property type="project" value="TreeGrafter"/>
</dbReference>
<dbReference type="InterPro" id="IPR012338">
    <property type="entry name" value="Beta-lactam/transpept-like"/>
</dbReference>
<dbReference type="GO" id="GO:0005886">
    <property type="term" value="C:plasma membrane"/>
    <property type="evidence" value="ECO:0007669"/>
    <property type="project" value="TreeGrafter"/>
</dbReference>
<dbReference type="GO" id="GO:0008800">
    <property type="term" value="F:beta-lactamase activity"/>
    <property type="evidence" value="ECO:0007669"/>
    <property type="project" value="UniProtKB-UniRule"/>
</dbReference>
<dbReference type="GO" id="GO:0046677">
    <property type="term" value="P:response to antibiotic"/>
    <property type="evidence" value="ECO:0007669"/>
    <property type="project" value="UniProtKB-UniRule"/>
</dbReference>
<keyword evidence="6 8" id="KW-0046">Antibiotic resistance</keyword>
<evidence type="ECO:0000256" key="5">
    <source>
        <dbReference type="ARBA" id="ARBA00022801"/>
    </source>
</evidence>
<feature type="non-terminal residue" evidence="11">
    <location>
        <position position="136"/>
    </location>
</feature>
<dbReference type="InterPro" id="IPR050515">
    <property type="entry name" value="Beta-lactam/transpept"/>
</dbReference>
<dbReference type="PANTHER" id="PTHR30627">
    <property type="entry name" value="PEPTIDOGLYCAN D,D-TRANSPEPTIDASE"/>
    <property type="match status" value="1"/>
</dbReference>
<feature type="active site" description="Acyl-ester intermediate" evidence="7">
    <location>
        <position position="67"/>
    </location>
</feature>
<evidence type="ECO:0000256" key="6">
    <source>
        <dbReference type="ARBA" id="ARBA00023251"/>
    </source>
</evidence>
<name>A0A3G2C3N9_PSEAI</name>
<evidence type="ECO:0000256" key="1">
    <source>
        <dbReference type="ARBA" id="ARBA00001526"/>
    </source>
</evidence>
<dbReference type="Gene3D" id="3.40.710.10">
    <property type="entry name" value="DD-peptidase/beta-lactamase superfamily"/>
    <property type="match status" value="1"/>
</dbReference>
<keyword evidence="4 9" id="KW-0732">Signal</keyword>
<dbReference type="EMBL" id="MH256109">
    <property type="protein sequence ID" value="AYM46765.1"/>
    <property type="molecule type" value="Genomic_DNA"/>
</dbReference>
<sequence length="136" mass="15003">MKTFAAYVIIACLSSTALAGSITENTSWNKEFSAEAVNGVFVLCKSSSKSCATNDLARASKEYLPASTFKIPNAIIGLETGVIKNEHQVFKWDGKPRAMKQWERDLTLRGAIQVSAVPVFQQIAREVGEVRMQKYL</sequence>
<dbReference type="InterPro" id="IPR002137">
    <property type="entry name" value="Beta-lactam_class-D_AS"/>
</dbReference>
<evidence type="ECO:0000256" key="2">
    <source>
        <dbReference type="ARBA" id="ARBA00007898"/>
    </source>
</evidence>
<dbReference type="AlphaFoldDB" id="A0A3G2C3N9"/>
<evidence type="ECO:0000256" key="3">
    <source>
        <dbReference type="ARBA" id="ARBA00012865"/>
    </source>
</evidence>
<comment type="similarity">
    <text evidence="2 8">Belongs to the class-D beta-lactamase family.</text>
</comment>
<dbReference type="EC" id="3.5.2.6" evidence="3 8"/>
<evidence type="ECO:0000256" key="8">
    <source>
        <dbReference type="RuleBase" id="RU361140"/>
    </source>
</evidence>
<keyword evidence="5 8" id="KW-0378">Hydrolase</keyword>
<dbReference type="Pfam" id="PF00905">
    <property type="entry name" value="Transpeptidase"/>
    <property type="match status" value="1"/>
</dbReference>
<evidence type="ECO:0000256" key="4">
    <source>
        <dbReference type="ARBA" id="ARBA00022729"/>
    </source>
</evidence>
<evidence type="ECO:0000256" key="7">
    <source>
        <dbReference type="PIRSR" id="PIRSR602137-50"/>
    </source>
</evidence>
<evidence type="ECO:0000313" key="11">
    <source>
        <dbReference type="EMBL" id="AYM46765.1"/>
    </source>
</evidence>
<protein>
    <recommendedName>
        <fullName evidence="3 8">Beta-lactamase</fullName>
        <ecNumber evidence="3 8">3.5.2.6</ecNumber>
    </recommendedName>
</protein>
<feature type="domain" description="Penicillin-binding protein transpeptidase" evidence="10">
    <location>
        <begin position="58"/>
        <end position="136"/>
    </location>
</feature>
<reference evidence="11" key="1">
    <citation type="submission" date="2018-04" db="EMBL/GenBank/DDBJ databases">
        <authorList>
            <person name="Noor N.H."/>
            <person name="Ali H.H."/>
        </authorList>
    </citation>
    <scope>NUCLEOTIDE SEQUENCE</scope>
    <source>
        <strain evidence="11">AN22</strain>
    </source>
</reference>
<dbReference type="InterPro" id="IPR001460">
    <property type="entry name" value="PCN-bd_Tpept"/>
</dbReference>
<dbReference type="PROSITE" id="PS00337">
    <property type="entry name" value="BETA_LACTAMASE_D"/>
    <property type="match status" value="1"/>
</dbReference>
<organism evidence="11">
    <name type="scientific">Pseudomonas aeruginosa</name>
    <dbReference type="NCBI Taxonomy" id="287"/>
    <lineage>
        <taxon>Bacteria</taxon>
        <taxon>Pseudomonadati</taxon>
        <taxon>Pseudomonadota</taxon>
        <taxon>Gammaproteobacteria</taxon>
        <taxon>Pseudomonadales</taxon>
        <taxon>Pseudomonadaceae</taxon>
        <taxon>Pseudomonas</taxon>
    </lineage>
</organism>
<comment type="catalytic activity">
    <reaction evidence="1 8">
        <text>a beta-lactam + H2O = a substituted beta-amino acid</text>
        <dbReference type="Rhea" id="RHEA:20401"/>
        <dbReference type="ChEBI" id="CHEBI:15377"/>
        <dbReference type="ChEBI" id="CHEBI:35627"/>
        <dbReference type="ChEBI" id="CHEBI:140347"/>
        <dbReference type="EC" id="3.5.2.6"/>
    </reaction>
</comment>
<proteinExistence type="inferred from homology"/>
<feature type="signal peptide" evidence="9">
    <location>
        <begin position="1"/>
        <end position="19"/>
    </location>
</feature>
<dbReference type="GO" id="GO:0017001">
    <property type="term" value="P:antibiotic catabolic process"/>
    <property type="evidence" value="ECO:0007669"/>
    <property type="project" value="InterPro"/>
</dbReference>
<dbReference type="PANTHER" id="PTHR30627:SF6">
    <property type="entry name" value="BETA-LACTAMASE YBXI-RELATED"/>
    <property type="match status" value="1"/>
</dbReference>
<dbReference type="GO" id="GO:0008658">
    <property type="term" value="F:penicillin binding"/>
    <property type="evidence" value="ECO:0007669"/>
    <property type="project" value="InterPro"/>
</dbReference>
<feature type="modified residue" description="N6-carboxylysine" evidence="7">
    <location>
        <position position="70"/>
    </location>
</feature>
<evidence type="ECO:0000259" key="10">
    <source>
        <dbReference type="Pfam" id="PF00905"/>
    </source>
</evidence>
<feature type="chain" id="PRO_5017955831" description="Beta-lactamase" evidence="9">
    <location>
        <begin position="20"/>
        <end position="136"/>
    </location>
</feature>
<accession>A0A3G2C3N9</accession>